<reference evidence="2 3" key="1">
    <citation type="journal article" date="2024" name="G3 (Bethesda)">
        <title>Genome assembly of Hibiscus sabdariffa L. provides insights into metabolisms of medicinal natural products.</title>
        <authorList>
            <person name="Kim T."/>
        </authorList>
    </citation>
    <scope>NUCLEOTIDE SEQUENCE [LARGE SCALE GENOMIC DNA]</scope>
    <source>
        <strain evidence="2">TK-2024</strain>
        <tissue evidence="2">Old leaves</tissue>
    </source>
</reference>
<dbReference type="EMBL" id="JBBPBN010000016">
    <property type="protein sequence ID" value="KAK9021711.1"/>
    <property type="molecule type" value="Genomic_DNA"/>
</dbReference>
<accession>A0ABR2S9P9</accession>
<sequence length="161" mass="17288">MFQSSLVPVLPASRSVPHSSHLGHSAGVTTSASVGSTSIRVEDMGEHSNTLIHDHESPRQIGELRSNGVSSDLHEPQQDLSLSAEHSIESHAELPMSSNNQVDSQEFHIPDMHLSDAQPGSSLHTDEHVHSSDAQLELALPTAEPVHNVSSQHLQQGQIGK</sequence>
<protein>
    <submittedName>
        <fullName evidence="2">Uncharacterized protein</fullName>
    </submittedName>
</protein>
<evidence type="ECO:0000313" key="2">
    <source>
        <dbReference type="EMBL" id="KAK9021711.1"/>
    </source>
</evidence>
<feature type="region of interest" description="Disordered" evidence="1">
    <location>
        <begin position="50"/>
        <end position="103"/>
    </location>
</feature>
<feature type="compositionally biased region" description="Low complexity" evidence="1">
    <location>
        <begin position="25"/>
        <end position="34"/>
    </location>
</feature>
<comment type="caution">
    <text evidence="2">The sequence shown here is derived from an EMBL/GenBank/DDBJ whole genome shotgun (WGS) entry which is preliminary data.</text>
</comment>
<organism evidence="2 3">
    <name type="scientific">Hibiscus sabdariffa</name>
    <name type="common">roselle</name>
    <dbReference type="NCBI Taxonomy" id="183260"/>
    <lineage>
        <taxon>Eukaryota</taxon>
        <taxon>Viridiplantae</taxon>
        <taxon>Streptophyta</taxon>
        <taxon>Embryophyta</taxon>
        <taxon>Tracheophyta</taxon>
        <taxon>Spermatophyta</taxon>
        <taxon>Magnoliopsida</taxon>
        <taxon>eudicotyledons</taxon>
        <taxon>Gunneridae</taxon>
        <taxon>Pentapetalae</taxon>
        <taxon>rosids</taxon>
        <taxon>malvids</taxon>
        <taxon>Malvales</taxon>
        <taxon>Malvaceae</taxon>
        <taxon>Malvoideae</taxon>
        <taxon>Hibiscus</taxon>
    </lineage>
</organism>
<keyword evidence="3" id="KW-1185">Reference proteome</keyword>
<evidence type="ECO:0000313" key="3">
    <source>
        <dbReference type="Proteomes" id="UP001396334"/>
    </source>
</evidence>
<evidence type="ECO:0000256" key="1">
    <source>
        <dbReference type="SAM" id="MobiDB-lite"/>
    </source>
</evidence>
<dbReference type="Proteomes" id="UP001396334">
    <property type="component" value="Unassembled WGS sequence"/>
</dbReference>
<feature type="region of interest" description="Disordered" evidence="1">
    <location>
        <begin position="13"/>
        <end position="34"/>
    </location>
</feature>
<gene>
    <name evidence="2" type="ORF">V6N11_011685</name>
</gene>
<name>A0ABR2S9P9_9ROSI</name>
<proteinExistence type="predicted"/>